<dbReference type="PROSITE" id="PS00518">
    <property type="entry name" value="ZF_RING_1"/>
    <property type="match status" value="1"/>
</dbReference>
<evidence type="ECO:0000256" key="6">
    <source>
        <dbReference type="SAM" id="Phobius"/>
    </source>
</evidence>
<evidence type="ECO:0000313" key="8">
    <source>
        <dbReference type="EMBL" id="KAK3546088.1"/>
    </source>
</evidence>
<dbReference type="PANTHER" id="PTHR22791">
    <property type="entry name" value="RING-TYPE DOMAIN-CONTAINING PROTEIN"/>
    <property type="match status" value="1"/>
</dbReference>
<feature type="region of interest" description="Disordered" evidence="5">
    <location>
        <begin position="1"/>
        <end position="20"/>
    </location>
</feature>
<keyword evidence="3" id="KW-0862">Zinc</keyword>
<organism evidence="8 9">
    <name type="scientific">Hemibagrus guttatus</name>
    <dbReference type="NCBI Taxonomy" id="175788"/>
    <lineage>
        <taxon>Eukaryota</taxon>
        <taxon>Metazoa</taxon>
        <taxon>Chordata</taxon>
        <taxon>Craniata</taxon>
        <taxon>Vertebrata</taxon>
        <taxon>Euteleostomi</taxon>
        <taxon>Actinopterygii</taxon>
        <taxon>Neopterygii</taxon>
        <taxon>Teleostei</taxon>
        <taxon>Ostariophysi</taxon>
        <taxon>Siluriformes</taxon>
        <taxon>Bagridae</taxon>
        <taxon>Hemibagrus</taxon>
    </lineage>
</organism>
<keyword evidence="6" id="KW-0812">Transmembrane</keyword>
<sequence length="229" mass="25154">MSNNGHPVHEQKETQGFAGTAGPVILQKVAPVQVATSPKEEISASGDSPEVECPVCYQEYDQDRKLPRMLECLHVFCTECLHNIQLSPLHPPDPNSPPSISCPLCRHSTPLEGGDAHSLPCNSRILAQLPPVTFRLPVSVSTRIGTVTQRVILSLESRDARFIILPTVSLRVEQMGEGSSTPESLAGPVDGFRRRKNLMCVQMMVVIFWMFFVLACVVGVLFGPNLFHN</sequence>
<evidence type="ECO:0000259" key="7">
    <source>
        <dbReference type="PROSITE" id="PS50089"/>
    </source>
</evidence>
<dbReference type="SUPFAM" id="SSF57850">
    <property type="entry name" value="RING/U-box"/>
    <property type="match status" value="1"/>
</dbReference>
<dbReference type="Gene3D" id="3.30.40.10">
    <property type="entry name" value="Zinc/RING finger domain, C3HC4 (zinc finger)"/>
    <property type="match status" value="1"/>
</dbReference>
<dbReference type="SMART" id="SM00184">
    <property type="entry name" value="RING"/>
    <property type="match status" value="1"/>
</dbReference>
<keyword evidence="9" id="KW-1185">Reference proteome</keyword>
<keyword evidence="6" id="KW-1133">Transmembrane helix</keyword>
<evidence type="ECO:0000256" key="4">
    <source>
        <dbReference type="PROSITE-ProRule" id="PRU00175"/>
    </source>
</evidence>
<dbReference type="EMBL" id="JAUCMX010000005">
    <property type="protein sequence ID" value="KAK3546088.1"/>
    <property type="molecule type" value="Genomic_DNA"/>
</dbReference>
<proteinExistence type="predicted"/>
<evidence type="ECO:0000256" key="3">
    <source>
        <dbReference type="ARBA" id="ARBA00022833"/>
    </source>
</evidence>
<gene>
    <name evidence="8" type="ORF">QTP70_022889</name>
</gene>
<keyword evidence="2 4" id="KW-0863">Zinc-finger</keyword>
<keyword evidence="1" id="KW-0479">Metal-binding</keyword>
<comment type="caution">
    <text evidence="8">The sequence shown here is derived from an EMBL/GenBank/DDBJ whole genome shotgun (WGS) entry which is preliminary data.</text>
</comment>
<dbReference type="PROSITE" id="PS50089">
    <property type="entry name" value="ZF_RING_2"/>
    <property type="match status" value="1"/>
</dbReference>
<dbReference type="AlphaFoldDB" id="A0AAE0R9M8"/>
<dbReference type="InterPro" id="IPR051435">
    <property type="entry name" value="RING_finger_E3_ubiq-ligases"/>
</dbReference>
<feature type="domain" description="RING-type" evidence="7">
    <location>
        <begin position="53"/>
        <end position="106"/>
    </location>
</feature>
<evidence type="ECO:0000256" key="1">
    <source>
        <dbReference type="ARBA" id="ARBA00022723"/>
    </source>
</evidence>
<dbReference type="InterPro" id="IPR017907">
    <property type="entry name" value="Znf_RING_CS"/>
</dbReference>
<dbReference type="PANTHER" id="PTHR22791:SF22">
    <property type="entry name" value="RING FINGER PROTEIN 222-LIKE ISOFORM X1"/>
    <property type="match status" value="1"/>
</dbReference>
<protein>
    <recommendedName>
        <fullName evidence="7">RING-type domain-containing protein</fullName>
    </recommendedName>
</protein>
<evidence type="ECO:0000256" key="5">
    <source>
        <dbReference type="SAM" id="MobiDB-lite"/>
    </source>
</evidence>
<feature type="transmembrane region" description="Helical" evidence="6">
    <location>
        <begin position="203"/>
        <end position="223"/>
    </location>
</feature>
<dbReference type="Pfam" id="PF14634">
    <property type="entry name" value="zf-RING_5"/>
    <property type="match status" value="1"/>
</dbReference>
<keyword evidence="6" id="KW-0472">Membrane</keyword>
<accession>A0AAE0R9M8</accession>
<name>A0AAE0R9M8_9TELE</name>
<dbReference type="GO" id="GO:0061630">
    <property type="term" value="F:ubiquitin protein ligase activity"/>
    <property type="evidence" value="ECO:0007669"/>
    <property type="project" value="TreeGrafter"/>
</dbReference>
<evidence type="ECO:0000313" key="9">
    <source>
        <dbReference type="Proteomes" id="UP001274896"/>
    </source>
</evidence>
<dbReference type="GO" id="GO:0008270">
    <property type="term" value="F:zinc ion binding"/>
    <property type="evidence" value="ECO:0007669"/>
    <property type="project" value="UniProtKB-KW"/>
</dbReference>
<reference evidence="8" key="1">
    <citation type="submission" date="2023-06" db="EMBL/GenBank/DDBJ databases">
        <title>Male Hemibagrus guttatus genome.</title>
        <authorList>
            <person name="Bian C."/>
        </authorList>
    </citation>
    <scope>NUCLEOTIDE SEQUENCE</scope>
    <source>
        <strain evidence="8">Male_cb2023</strain>
        <tissue evidence="8">Muscle</tissue>
    </source>
</reference>
<dbReference type="InterPro" id="IPR001841">
    <property type="entry name" value="Znf_RING"/>
</dbReference>
<dbReference type="Proteomes" id="UP001274896">
    <property type="component" value="Unassembled WGS sequence"/>
</dbReference>
<dbReference type="InterPro" id="IPR013083">
    <property type="entry name" value="Znf_RING/FYVE/PHD"/>
</dbReference>
<evidence type="ECO:0000256" key="2">
    <source>
        <dbReference type="ARBA" id="ARBA00022771"/>
    </source>
</evidence>
<dbReference type="GO" id="GO:0016567">
    <property type="term" value="P:protein ubiquitination"/>
    <property type="evidence" value="ECO:0007669"/>
    <property type="project" value="TreeGrafter"/>
</dbReference>